<dbReference type="GO" id="GO:0005524">
    <property type="term" value="F:ATP binding"/>
    <property type="evidence" value="ECO:0007669"/>
    <property type="project" value="UniProtKB-UniRule"/>
</dbReference>
<evidence type="ECO:0000256" key="10">
    <source>
        <dbReference type="ARBA" id="ARBA00022840"/>
    </source>
</evidence>
<dbReference type="InterPro" id="IPR004602">
    <property type="entry name" value="UvrA"/>
</dbReference>
<keyword evidence="22" id="KW-1185">Reference proteome</keyword>
<reference evidence="21 22" key="1">
    <citation type="submission" date="2016-09" db="EMBL/GenBank/DDBJ databases">
        <title>Complete genome sequencing of Streptomyces lydicus 103 and metabolic pathways analysis of antibiotic biosynthesis.</title>
        <authorList>
            <person name="Jia N."/>
            <person name="Ding M.-Z."/>
            <person name="Gao F."/>
            <person name="Yuan Y.-J."/>
        </authorList>
    </citation>
    <scope>NUCLEOTIDE SEQUENCE [LARGE SCALE GENOMIC DNA]</scope>
    <source>
        <strain evidence="21 22">103</strain>
    </source>
</reference>
<dbReference type="GO" id="GO:0016887">
    <property type="term" value="F:ATP hydrolysis activity"/>
    <property type="evidence" value="ECO:0007669"/>
    <property type="project" value="InterPro"/>
</dbReference>
<dbReference type="FunFam" id="1.20.1580.10:FF:000003">
    <property type="entry name" value="UvrABC system protein A"/>
    <property type="match status" value="1"/>
</dbReference>
<dbReference type="Pfam" id="PF17760">
    <property type="entry name" value="UvrA_inter"/>
    <property type="match status" value="1"/>
</dbReference>
<evidence type="ECO:0000256" key="8">
    <source>
        <dbReference type="ARBA" id="ARBA00022771"/>
    </source>
</evidence>
<name>A0A1D7VWJ1_9ACTN</name>
<keyword evidence="8 18" id="KW-0863">Zinc-finger</keyword>
<dbReference type="NCBIfam" id="TIGR00630">
    <property type="entry name" value="uvra"/>
    <property type="match status" value="1"/>
</dbReference>
<comment type="caution">
    <text evidence="18">Lacks conserved residue(s) required for the propagation of feature annotation.</text>
</comment>
<dbReference type="Gene3D" id="1.20.1580.10">
    <property type="entry name" value="ABC transporter ATPase like domain"/>
    <property type="match status" value="2"/>
</dbReference>
<keyword evidence="11 18" id="KW-0267">Excision nuclease</keyword>
<dbReference type="Pfam" id="PF17755">
    <property type="entry name" value="UvrA_DNA-bind"/>
    <property type="match status" value="1"/>
</dbReference>
<evidence type="ECO:0000313" key="22">
    <source>
        <dbReference type="Proteomes" id="UP000094094"/>
    </source>
</evidence>
<dbReference type="RefSeq" id="WP_069573567.1">
    <property type="nucleotide sequence ID" value="NZ_CP017157.1"/>
</dbReference>
<dbReference type="KEGG" id="slc:SL103_09490"/>
<dbReference type="HAMAP" id="MF_00205">
    <property type="entry name" value="UvrA"/>
    <property type="match status" value="1"/>
</dbReference>
<keyword evidence="13 18" id="KW-0234">DNA repair</keyword>
<sequence length="1008" mass="110371">MADRLIVRGAREHNLKNVSLDLPRDSLIVFTGLSGSGKSSLAFDTIFAEGQRRYVESLSSYARQFLGQMDKPDVDFIEGLSPAVSIDQKSTSRNPRSTVGTITEVYDYLRLLFARIGKPHCPECGRPIARQSPQAIVDKVLELPEGSRFQVLSPLVRERKGEFVDLFADLQTKGYSRARVDGETIQLSEPPKLKKQEKHTIEVVVDRLTVKETAKRRLTDSVETALGLSGGMVILDFVDLEPDDPQRERMYSEHLYCAYDDLSFEELEPRSFSFNSPFGACPDCTGIGTRMEVDPELIVPDEDRSLDEGALHPWSGGHTKDYFGRLIGALADALGFRTDIPWAGLPARAKKALLYGHKTQIEVRYRNRYGRQRAYTTPFEGAVPFVKRRHSEAESDSSRERFEGYMREVPCPTCEGTRLKPIVLAVTVQERSIAEVAAMSISDCADFLREMKLDAREKKIAERVLKEVNERLKFLVDVGLDYLSLNRAAGTLSGGEAQRIRLATQIGSGLVGVLYVLDEPSIGLHQRDNHRLIETLVRLRDMGNTLIVVEHDEDTIKVADWVVDIGPGAGEHGGKVVHSGPMKQLLTNKESITGQYLAGKKAIATPDIRRPADAKRQLTVHGAKENNLRDIDVSFPLGVFTAVTGVSGSGKSTLVNDILYTHLARELNGAKSVPGRHTRVAGDDLVDKVVHVDQSPIGRTPRSNPATYTGVFDHVRKLFAETMEAKVRGYLPGRFSFNVKGGRCENCSGDGTIKIEMNFLPDVYVPCEVCHGARYNRETLEVHYKGKSIAEVLDMPIEEALSFFEAVPTIARHLRTLHEVGLGYVRLGQSAPTLSGGEAQRVKLASELQKRSTGSTVYVLDEPTTGLHFDDISKLINVLSGLVDKGNTVIVIEHNLDVIKTADWVIDMGPEGGNGGGLVIAEGSPEDIASVPASHTGKFLREILGDRVSDAATVAGAGGNPGPAKKAAKRTTTTAAKKTPATTTAAKKTAAKKTAAKKTTAKSRRATS</sequence>
<evidence type="ECO:0000256" key="18">
    <source>
        <dbReference type="HAMAP-Rule" id="MF_00205"/>
    </source>
</evidence>
<keyword evidence="2 18" id="KW-0963">Cytoplasm</keyword>
<accession>A0A1D7VWJ1</accession>
<keyword evidence="7 18" id="KW-0228">DNA excision</keyword>
<organism evidence="21 22">
    <name type="scientific">Streptomyces lydicus</name>
    <dbReference type="NCBI Taxonomy" id="47763"/>
    <lineage>
        <taxon>Bacteria</taxon>
        <taxon>Bacillati</taxon>
        <taxon>Actinomycetota</taxon>
        <taxon>Actinomycetes</taxon>
        <taxon>Kitasatosporales</taxon>
        <taxon>Streptomycetaceae</taxon>
        <taxon>Streptomyces</taxon>
    </lineage>
</organism>
<evidence type="ECO:0000256" key="9">
    <source>
        <dbReference type="ARBA" id="ARBA00022833"/>
    </source>
</evidence>
<dbReference type="PROSITE" id="PS50893">
    <property type="entry name" value="ABC_TRANSPORTER_2"/>
    <property type="match status" value="1"/>
</dbReference>
<keyword evidence="6 18" id="KW-0227">DNA damage</keyword>
<dbReference type="AlphaFoldDB" id="A0A1D7VWJ1"/>
<dbReference type="GO" id="GO:0008270">
    <property type="term" value="F:zinc ion binding"/>
    <property type="evidence" value="ECO:0007669"/>
    <property type="project" value="UniProtKB-UniRule"/>
</dbReference>
<dbReference type="InterPro" id="IPR013815">
    <property type="entry name" value="ATP_grasp_subdomain_1"/>
</dbReference>
<feature type="domain" description="ABC transporter" evidence="20">
    <location>
        <begin position="603"/>
        <end position="941"/>
    </location>
</feature>
<comment type="subunit">
    <text evidence="18">Forms a heterotetramer with UvrB during the search for lesions.</text>
</comment>
<comment type="similarity">
    <text evidence="15 18">Belongs to the ABC transporter superfamily. UvrA family.</text>
</comment>
<dbReference type="CDD" id="cd03271">
    <property type="entry name" value="ABC_UvrA_II"/>
    <property type="match status" value="1"/>
</dbReference>
<dbReference type="NCBIfam" id="NF001503">
    <property type="entry name" value="PRK00349.1"/>
    <property type="match status" value="1"/>
</dbReference>
<dbReference type="InterPro" id="IPR017871">
    <property type="entry name" value="ABC_transporter-like_CS"/>
</dbReference>
<evidence type="ECO:0000256" key="13">
    <source>
        <dbReference type="ARBA" id="ARBA00023204"/>
    </source>
</evidence>
<keyword evidence="9 18" id="KW-0862">Zinc</keyword>
<dbReference type="CDD" id="cd03270">
    <property type="entry name" value="ABC_UvrA_I"/>
    <property type="match status" value="1"/>
</dbReference>
<dbReference type="OrthoDB" id="9809851at2"/>
<evidence type="ECO:0000256" key="6">
    <source>
        <dbReference type="ARBA" id="ARBA00022763"/>
    </source>
</evidence>
<dbReference type="GO" id="GO:0009381">
    <property type="term" value="F:excinuclease ABC activity"/>
    <property type="evidence" value="ECO:0007669"/>
    <property type="project" value="UniProtKB-UniRule"/>
</dbReference>
<keyword evidence="3 18" id="KW-0479">Metal-binding</keyword>
<feature type="region of interest" description="Disordered" evidence="19">
    <location>
        <begin position="954"/>
        <end position="1008"/>
    </location>
</feature>
<keyword evidence="12 18" id="KW-0238">DNA-binding</keyword>
<dbReference type="GO" id="GO:0006289">
    <property type="term" value="P:nucleotide-excision repair"/>
    <property type="evidence" value="ECO:0007669"/>
    <property type="project" value="UniProtKB-UniRule"/>
</dbReference>
<evidence type="ECO:0000256" key="11">
    <source>
        <dbReference type="ARBA" id="ARBA00022881"/>
    </source>
</evidence>
<evidence type="ECO:0000256" key="15">
    <source>
        <dbReference type="ARBA" id="ARBA00038000"/>
    </source>
</evidence>
<evidence type="ECO:0000256" key="3">
    <source>
        <dbReference type="ARBA" id="ARBA00022723"/>
    </source>
</evidence>
<feature type="compositionally biased region" description="Low complexity" evidence="19">
    <location>
        <begin position="962"/>
        <end position="988"/>
    </location>
</feature>
<dbReference type="GO" id="GO:0009380">
    <property type="term" value="C:excinuclease repair complex"/>
    <property type="evidence" value="ECO:0007669"/>
    <property type="project" value="InterPro"/>
</dbReference>
<dbReference type="GO" id="GO:0005737">
    <property type="term" value="C:cytoplasm"/>
    <property type="evidence" value="ECO:0007669"/>
    <property type="project" value="UniProtKB-SubCell"/>
</dbReference>
<evidence type="ECO:0000256" key="1">
    <source>
        <dbReference type="ARBA" id="ARBA00004496"/>
    </source>
</evidence>
<protein>
    <recommendedName>
        <fullName evidence="16 18">UvrABC system protein A</fullName>
        <shortName evidence="18">UvrA protein</shortName>
    </recommendedName>
    <alternativeName>
        <fullName evidence="17 18">Excinuclease ABC subunit A</fullName>
    </alternativeName>
</protein>
<dbReference type="InterPro" id="IPR003439">
    <property type="entry name" value="ABC_transporter-like_ATP-bd"/>
</dbReference>
<gene>
    <name evidence="18" type="primary">uvrA</name>
    <name evidence="21" type="ORF">SL103_09490</name>
</gene>
<comment type="subcellular location">
    <subcellularLocation>
        <location evidence="1 18">Cytoplasm</location>
    </subcellularLocation>
</comment>
<feature type="binding site" evidence="18">
    <location>
        <begin position="32"/>
        <end position="39"/>
    </location>
    <ligand>
        <name>ATP</name>
        <dbReference type="ChEBI" id="CHEBI:30616"/>
    </ligand>
</feature>
<evidence type="ECO:0000256" key="14">
    <source>
        <dbReference type="ARBA" id="ARBA00023236"/>
    </source>
</evidence>
<evidence type="ECO:0000313" key="21">
    <source>
        <dbReference type="EMBL" id="AOP51091.1"/>
    </source>
</evidence>
<feature type="binding site" evidence="18">
    <location>
        <begin position="645"/>
        <end position="652"/>
    </location>
    <ligand>
        <name>ATP</name>
        <dbReference type="ChEBI" id="CHEBI:30616"/>
    </ligand>
</feature>
<dbReference type="FunFam" id="1.20.1580.10:FF:000002">
    <property type="entry name" value="UvrABC system protein A"/>
    <property type="match status" value="1"/>
</dbReference>
<dbReference type="PANTHER" id="PTHR43152:SF3">
    <property type="entry name" value="UVRABC SYSTEM PROTEIN A"/>
    <property type="match status" value="1"/>
</dbReference>
<evidence type="ECO:0000256" key="5">
    <source>
        <dbReference type="ARBA" id="ARBA00022741"/>
    </source>
</evidence>
<dbReference type="PANTHER" id="PTHR43152">
    <property type="entry name" value="UVRABC SYSTEM PROTEIN A"/>
    <property type="match status" value="1"/>
</dbReference>
<feature type="compositionally biased region" description="Basic residues" evidence="19">
    <location>
        <begin position="989"/>
        <end position="1008"/>
    </location>
</feature>
<dbReference type="InterPro" id="IPR041102">
    <property type="entry name" value="UvrA_inter"/>
</dbReference>
<dbReference type="InterPro" id="IPR041552">
    <property type="entry name" value="UvrA_DNA-bd"/>
</dbReference>
<evidence type="ECO:0000256" key="2">
    <source>
        <dbReference type="ARBA" id="ARBA00022490"/>
    </source>
</evidence>
<evidence type="ECO:0000256" key="12">
    <source>
        <dbReference type="ARBA" id="ARBA00023125"/>
    </source>
</evidence>
<evidence type="ECO:0000259" key="20">
    <source>
        <dbReference type="PROSITE" id="PS50893"/>
    </source>
</evidence>
<feature type="zinc finger region" description="C4-type" evidence="18">
    <location>
        <begin position="744"/>
        <end position="770"/>
    </location>
</feature>
<dbReference type="GO" id="GO:0003677">
    <property type="term" value="F:DNA binding"/>
    <property type="evidence" value="ECO:0007669"/>
    <property type="project" value="UniProtKB-UniRule"/>
</dbReference>
<evidence type="ECO:0000256" key="4">
    <source>
        <dbReference type="ARBA" id="ARBA00022737"/>
    </source>
</evidence>
<keyword evidence="10 18" id="KW-0067">ATP-binding</keyword>
<dbReference type="Gene3D" id="1.10.8.280">
    <property type="entry name" value="ABC transporter ATPase domain-like"/>
    <property type="match status" value="1"/>
</dbReference>
<dbReference type="Gene3D" id="3.30.1490.20">
    <property type="entry name" value="ATP-grasp fold, A domain"/>
    <property type="match status" value="1"/>
</dbReference>
<keyword evidence="14 18" id="KW-0742">SOS response</keyword>
<dbReference type="Proteomes" id="UP000094094">
    <property type="component" value="Chromosome"/>
</dbReference>
<dbReference type="InterPro" id="IPR027417">
    <property type="entry name" value="P-loop_NTPase"/>
</dbReference>
<dbReference type="PROSITE" id="PS00211">
    <property type="entry name" value="ABC_TRANSPORTER_1"/>
    <property type="match status" value="2"/>
</dbReference>
<proteinExistence type="inferred from homology"/>
<evidence type="ECO:0000256" key="19">
    <source>
        <dbReference type="SAM" id="MobiDB-lite"/>
    </source>
</evidence>
<evidence type="ECO:0000256" key="7">
    <source>
        <dbReference type="ARBA" id="ARBA00022769"/>
    </source>
</evidence>
<dbReference type="GO" id="GO:0009432">
    <property type="term" value="P:SOS response"/>
    <property type="evidence" value="ECO:0007669"/>
    <property type="project" value="UniProtKB-UniRule"/>
</dbReference>
<dbReference type="Gene3D" id="3.40.50.300">
    <property type="entry name" value="P-loop containing nucleotide triphosphate hydrolases"/>
    <property type="match status" value="2"/>
</dbReference>
<dbReference type="SUPFAM" id="SSF52540">
    <property type="entry name" value="P-loop containing nucleoside triphosphate hydrolases"/>
    <property type="match status" value="2"/>
</dbReference>
<keyword evidence="5 18" id="KW-0547">Nucleotide-binding</keyword>
<keyword evidence="4 18" id="KW-0677">Repeat</keyword>
<comment type="function">
    <text evidence="18">The UvrABC repair system catalyzes the recognition and processing of DNA lesions. UvrA is an ATPase and a DNA-binding protein. A damage recognition complex composed of 2 UvrA and 2 UvrB subunits scans DNA for abnormalities. When the presence of a lesion has been verified by UvrB, the UvrA molecules dissociate.</text>
</comment>
<evidence type="ECO:0000256" key="17">
    <source>
        <dbReference type="ARBA" id="ARBA00042156"/>
    </source>
</evidence>
<evidence type="ECO:0000256" key="16">
    <source>
        <dbReference type="ARBA" id="ARBA00039316"/>
    </source>
</evidence>
<dbReference type="EMBL" id="CP017157">
    <property type="protein sequence ID" value="AOP51091.1"/>
    <property type="molecule type" value="Genomic_DNA"/>
</dbReference>